<comment type="caution">
    <text evidence="17">The sequence shown here is derived from an EMBL/GenBank/DDBJ whole genome shotgun (WGS) entry which is preliminary data.</text>
</comment>
<evidence type="ECO:0000256" key="9">
    <source>
        <dbReference type="ARBA" id="ARBA00022792"/>
    </source>
</evidence>
<proteinExistence type="inferred from homology"/>
<dbReference type="GO" id="GO:0045271">
    <property type="term" value="C:respiratory chain complex I"/>
    <property type="evidence" value="ECO:0007669"/>
    <property type="project" value="InterPro"/>
</dbReference>
<dbReference type="GO" id="GO:0005743">
    <property type="term" value="C:mitochondrial inner membrane"/>
    <property type="evidence" value="ECO:0007669"/>
    <property type="project" value="UniProtKB-SubCell"/>
</dbReference>
<keyword evidence="9" id="KW-0999">Mitochondrion inner membrane</keyword>
<keyword evidence="8" id="KW-0812">Transmembrane</keyword>
<evidence type="ECO:0000256" key="3">
    <source>
        <dbReference type="ARBA" id="ARBA00008713"/>
    </source>
</evidence>
<dbReference type="EMBL" id="JADWDJ010000021">
    <property type="protein sequence ID" value="KAG5263657.1"/>
    <property type="molecule type" value="Genomic_DNA"/>
</dbReference>
<protein>
    <recommendedName>
        <fullName evidence="5">NADH dehydrogenase [ubiquinone] 1 subunit C1, mitochondrial</fullName>
    </recommendedName>
    <alternativeName>
        <fullName evidence="15">Complex I-KFYI</fullName>
    </alternativeName>
    <alternativeName>
        <fullName evidence="16">NADH-ubiquinone oxidoreductase KFYI subunit</fullName>
    </alternativeName>
</protein>
<organism evidence="17 18">
    <name type="scientific">Alosa alosa</name>
    <name type="common">allis shad</name>
    <dbReference type="NCBI Taxonomy" id="278164"/>
    <lineage>
        <taxon>Eukaryota</taxon>
        <taxon>Metazoa</taxon>
        <taxon>Chordata</taxon>
        <taxon>Craniata</taxon>
        <taxon>Vertebrata</taxon>
        <taxon>Euteleostomi</taxon>
        <taxon>Actinopterygii</taxon>
        <taxon>Neopterygii</taxon>
        <taxon>Teleostei</taxon>
        <taxon>Clupei</taxon>
        <taxon>Clupeiformes</taxon>
        <taxon>Clupeoidei</taxon>
        <taxon>Clupeidae</taxon>
        <taxon>Alosa</taxon>
    </lineage>
</organism>
<reference evidence="17" key="1">
    <citation type="submission" date="2020-10" db="EMBL/GenBank/DDBJ databases">
        <title>Chromosome-scale genome assembly of the Allis shad, Alosa alosa.</title>
        <authorList>
            <person name="Margot Z."/>
            <person name="Christophe K."/>
            <person name="Cabau C."/>
            <person name="Louis A."/>
            <person name="Berthelot C."/>
            <person name="Parey E."/>
            <person name="Roest Crollius H."/>
            <person name="Montfort J."/>
            <person name="Robinson-Rechavi M."/>
            <person name="Bucao C."/>
            <person name="Bouchez O."/>
            <person name="Gislard M."/>
            <person name="Lluch J."/>
            <person name="Milhes M."/>
            <person name="Lampietro C."/>
            <person name="Lopez Roques C."/>
            <person name="Donnadieu C."/>
            <person name="Braasch I."/>
            <person name="Desvignes T."/>
            <person name="Postlethwait J."/>
            <person name="Bobe J."/>
            <person name="Guiguen Y."/>
        </authorList>
    </citation>
    <scope>NUCLEOTIDE SEQUENCE</scope>
    <source>
        <strain evidence="17">M-15738</strain>
        <tissue evidence="17">Blood</tissue>
    </source>
</reference>
<dbReference type="Proteomes" id="UP000823561">
    <property type="component" value="Chromosome 21"/>
</dbReference>
<sequence>MSLNRLLLRTATVTRTVTRSAFTSSKQDTANPNWVRVGLAFASSGILWGLLFSQHSIDVQEYKASQGIE</sequence>
<dbReference type="Pfam" id="PF15088">
    <property type="entry name" value="NADH_dh_m_C1"/>
    <property type="match status" value="1"/>
</dbReference>
<keyword evidence="12" id="KW-1133">Transmembrane helix</keyword>
<dbReference type="PANTHER" id="PTHR17097">
    <property type="entry name" value="NADH-UBIQUINONE OXIDOREDUCTASE KFYI SUBUNIT"/>
    <property type="match status" value="1"/>
</dbReference>
<dbReference type="PANTHER" id="PTHR17097:SF0">
    <property type="entry name" value="NADH DEHYDROGENASE [UBIQUINONE] 1 SUBUNIT C1, MITOCHONDRIAL"/>
    <property type="match status" value="1"/>
</dbReference>
<keyword evidence="14" id="KW-0472">Membrane</keyword>
<evidence type="ECO:0000256" key="10">
    <source>
        <dbReference type="ARBA" id="ARBA00022946"/>
    </source>
</evidence>
<evidence type="ECO:0000256" key="12">
    <source>
        <dbReference type="ARBA" id="ARBA00022989"/>
    </source>
</evidence>
<dbReference type="InterPro" id="IPR026192">
    <property type="entry name" value="NDUFC1"/>
</dbReference>
<evidence type="ECO:0000313" key="17">
    <source>
        <dbReference type="EMBL" id="KAG5263657.1"/>
    </source>
</evidence>
<comment type="similarity">
    <text evidence="3">Belongs to the complex I NDUFC1 subunit family.</text>
</comment>
<evidence type="ECO:0000256" key="14">
    <source>
        <dbReference type="ARBA" id="ARBA00023136"/>
    </source>
</evidence>
<keyword evidence="10" id="KW-0809">Transit peptide</keyword>
<evidence type="ECO:0000313" key="18">
    <source>
        <dbReference type="Proteomes" id="UP000823561"/>
    </source>
</evidence>
<gene>
    <name evidence="17" type="ORF">AALO_G00267210</name>
</gene>
<evidence type="ECO:0000256" key="7">
    <source>
        <dbReference type="ARBA" id="ARBA00022660"/>
    </source>
</evidence>
<keyword evidence="11" id="KW-0249">Electron transport</keyword>
<dbReference type="AlphaFoldDB" id="A0AAV6FPP3"/>
<evidence type="ECO:0000256" key="2">
    <source>
        <dbReference type="ARBA" id="ARBA00004434"/>
    </source>
</evidence>
<keyword evidence="7" id="KW-0679">Respiratory chain</keyword>
<comment type="function">
    <text evidence="1">Accessory subunit of the mitochondrial membrane respiratory chain NADH dehydrogenase (Complex I), that is believed not to be involved in catalysis. Complex I functions in the transfer of electrons from NADH to the respiratory chain. The immediate electron acceptor for the enzyme is believed to be ubiquinone.</text>
</comment>
<accession>A0AAV6FPP3</accession>
<evidence type="ECO:0000256" key="16">
    <source>
        <dbReference type="ARBA" id="ARBA00032841"/>
    </source>
</evidence>
<evidence type="ECO:0000256" key="5">
    <source>
        <dbReference type="ARBA" id="ARBA00016767"/>
    </source>
</evidence>
<evidence type="ECO:0000256" key="1">
    <source>
        <dbReference type="ARBA" id="ARBA00003195"/>
    </source>
</evidence>
<evidence type="ECO:0000256" key="13">
    <source>
        <dbReference type="ARBA" id="ARBA00023128"/>
    </source>
</evidence>
<keyword evidence="18" id="KW-1185">Reference proteome</keyword>
<evidence type="ECO:0000256" key="11">
    <source>
        <dbReference type="ARBA" id="ARBA00022982"/>
    </source>
</evidence>
<evidence type="ECO:0000256" key="4">
    <source>
        <dbReference type="ARBA" id="ARBA00011533"/>
    </source>
</evidence>
<comment type="subcellular location">
    <subcellularLocation>
        <location evidence="2">Mitochondrion inner membrane</location>
        <topology evidence="2">Single-pass membrane protein</topology>
    </subcellularLocation>
</comment>
<evidence type="ECO:0000256" key="15">
    <source>
        <dbReference type="ARBA" id="ARBA00030166"/>
    </source>
</evidence>
<keyword evidence="13" id="KW-0496">Mitochondrion</keyword>
<evidence type="ECO:0000256" key="6">
    <source>
        <dbReference type="ARBA" id="ARBA00022448"/>
    </source>
</evidence>
<evidence type="ECO:0000256" key="8">
    <source>
        <dbReference type="ARBA" id="ARBA00022692"/>
    </source>
</evidence>
<keyword evidence="6" id="KW-0813">Transport</keyword>
<name>A0AAV6FPP3_9TELE</name>
<comment type="subunit">
    <text evidence="4">Complex I is composed of 45 different subunits.</text>
</comment>